<feature type="transmembrane region" description="Helical" evidence="6">
    <location>
        <begin position="299"/>
        <end position="319"/>
    </location>
</feature>
<dbReference type="AlphaFoldDB" id="A0A1G7KRC7"/>
<dbReference type="InterPro" id="IPR020846">
    <property type="entry name" value="MFS_dom"/>
</dbReference>
<dbReference type="OrthoDB" id="102502at2"/>
<keyword evidence="3 6" id="KW-0812">Transmembrane</keyword>
<feature type="transmembrane region" description="Helical" evidence="6">
    <location>
        <begin position="261"/>
        <end position="284"/>
    </location>
</feature>
<feature type="transmembrane region" description="Helical" evidence="6">
    <location>
        <begin position="455"/>
        <end position="473"/>
    </location>
</feature>
<dbReference type="GO" id="GO:0005886">
    <property type="term" value="C:plasma membrane"/>
    <property type="evidence" value="ECO:0007669"/>
    <property type="project" value="TreeGrafter"/>
</dbReference>
<feature type="transmembrane region" description="Helical" evidence="6">
    <location>
        <begin position="41"/>
        <end position="59"/>
    </location>
</feature>
<feature type="transmembrane region" description="Helical" evidence="6">
    <location>
        <begin position="351"/>
        <end position="376"/>
    </location>
</feature>
<dbReference type="GO" id="GO:0012505">
    <property type="term" value="C:endomembrane system"/>
    <property type="evidence" value="ECO:0007669"/>
    <property type="project" value="UniProtKB-SubCell"/>
</dbReference>
<evidence type="ECO:0000256" key="6">
    <source>
        <dbReference type="SAM" id="Phobius"/>
    </source>
</evidence>
<feature type="transmembrane region" description="Helical" evidence="6">
    <location>
        <begin position="157"/>
        <end position="177"/>
    </location>
</feature>
<dbReference type="EMBL" id="FNBC01000049">
    <property type="protein sequence ID" value="SDF39788.1"/>
    <property type="molecule type" value="Genomic_DNA"/>
</dbReference>
<evidence type="ECO:0000256" key="4">
    <source>
        <dbReference type="ARBA" id="ARBA00022989"/>
    </source>
</evidence>
<feature type="transmembrane region" description="Helical" evidence="6">
    <location>
        <begin position="71"/>
        <end position="88"/>
    </location>
</feature>
<dbReference type="InterPro" id="IPR036259">
    <property type="entry name" value="MFS_trans_sf"/>
</dbReference>
<evidence type="ECO:0000313" key="8">
    <source>
        <dbReference type="EMBL" id="SDF39788.1"/>
    </source>
</evidence>
<dbReference type="PANTHER" id="PTHR23501:SF191">
    <property type="entry name" value="VACUOLAR BASIC AMINO ACID TRANSPORTER 4"/>
    <property type="match status" value="1"/>
</dbReference>
<sequence>MNGRLLLALMLGVFMGALDNAILAPALPAIAEDLNTGVDRITLAFSIYSVFYAVAVPILGRLSDLLGYGRIYALSMALFAGGSALAALSQSLEVLVFARVVQAVGAGGLFPVAQAIVGVVAPEERRGAYLGQILGVFALGNVLGPNLGGFIVERASWHWVFWINVPIGVLGVLLLFGAPLPRPSGQARLDLVGGVLVALTFGSLVLGIQGLERLEELGFLSWRIGGLFLLAGVSGLALVLYERRHPAPLLDVRLALSPPFLPLWLVSTLVGYALLGGIVFAPLYGQVAFALSPFASGTILNALALALGGVSGAAGALVGRVGGKRLVVLGMGLTALGLFVMAYLASALWLLLLGLFLLGVGLGLVQGPLSYLALGLAPQGSQGQVSSLVSLTRSLGAAAGITVSGVLLARRSQELAALTAGGPVGFSGGTGNLAEAPAFVRSLLQGTLGEGVLDGWRLAFLAALLGFAAAFLLRERPAGAGEPAAKAPR</sequence>
<dbReference type="Gene3D" id="1.20.1720.10">
    <property type="entry name" value="Multidrug resistance protein D"/>
    <property type="match status" value="1"/>
</dbReference>
<feature type="transmembrane region" description="Helical" evidence="6">
    <location>
        <begin position="133"/>
        <end position="151"/>
    </location>
</feature>
<dbReference type="Gene3D" id="1.20.1250.20">
    <property type="entry name" value="MFS general substrate transporter like domains"/>
    <property type="match status" value="1"/>
</dbReference>
<comment type="subcellular location">
    <subcellularLocation>
        <location evidence="1">Endomembrane system</location>
        <topology evidence="1">Multi-pass membrane protein</topology>
    </subcellularLocation>
</comment>
<accession>A0A1G7KRC7</accession>
<dbReference type="PRINTS" id="PR01036">
    <property type="entry name" value="TCRTETB"/>
</dbReference>
<keyword evidence="5 6" id="KW-0472">Membrane</keyword>
<evidence type="ECO:0000256" key="1">
    <source>
        <dbReference type="ARBA" id="ARBA00004127"/>
    </source>
</evidence>
<dbReference type="RefSeq" id="WP_093008592.1">
    <property type="nucleotide sequence ID" value="NZ_FNBC01000049.1"/>
</dbReference>
<proteinExistence type="predicted"/>
<name>A0A1G7KRC7_9DEIN</name>
<dbReference type="GO" id="GO:0022857">
    <property type="term" value="F:transmembrane transporter activity"/>
    <property type="evidence" value="ECO:0007669"/>
    <property type="project" value="InterPro"/>
</dbReference>
<feature type="transmembrane region" description="Helical" evidence="6">
    <location>
        <begin position="220"/>
        <end position="241"/>
    </location>
</feature>
<feature type="transmembrane region" description="Helical" evidence="6">
    <location>
        <begin position="388"/>
        <end position="409"/>
    </location>
</feature>
<keyword evidence="2" id="KW-0813">Transport</keyword>
<keyword evidence="4 6" id="KW-1133">Transmembrane helix</keyword>
<keyword evidence="9" id="KW-1185">Reference proteome</keyword>
<dbReference type="PANTHER" id="PTHR23501">
    <property type="entry name" value="MAJOR FACILITATOR SUPERFAMILY"/>
    <property type="match status" value="1"/>
</dbReference>
<dbReference type="Proteomes" id="UP000199446">
    <property type="component" value="Unassembled WGS sequence"/>
</dbReference>
<dbReference type="Pfam" id="PF07690">
    <property type="entry name" value="MFS_1"/>
    <property type="match status" value="1"/>
</dbReference>
<evidence type="ECO:0000256" key="5">
    <source>
        <dbReference type="ARBA" id="ARBA00023136"/>
    </source>
</evidence>
<feature type="domain" description="Major facilitator superfamily (MFS) profile" evidence="7">
    <location>
        <begin position="5"/>
        <end position="478"/>
    </location>
</feature>
<gene>
    <name evidence="8" type="ORF">SAMN04488243_1494</name>
</gene>
<evidence type="ECO:0000256" key="2">
    <source>
        <dbReference type="ARBA" id="ARBA00022448"/>
    </source>
</evidence>
<dbReference type="SUPFAM" id="SSF103473">
    <property type="entry name" value="MFS general substrate transporter"/>
    <property type="match status" value="1"/>
</dbReference>
<organism evidence="8 9">
    <name type="scientific">Thermus arciformis</name>
    <dbReference type="NCBI Taxonomy" id="482827"/>
    <lineage>
        <taxon>Bacteria</taxon>
        <taxon>Thermotogati</taxon>
        <taxon>Deinococcota</taxon>
        <taxon>Deinococci</taxon>
        <taxon>Thermales</taxon>
        <taxon>Thermaceae</taxon>
        <taxon>Thermus</taxon>
    </lineage>
</organism>
<feature type="transmembrane region" description="Helical" evidence="6">
    <location>
        <begin position="100"/>
        <end position="121"/>
    </location>
</feature>
<reference evidence="9" key="1">
    <citation type="submission" date="2016-10" db="EMBL/GenBank/DDBJ databases">
        <authorList>
            <person name="Varghese N."/>
            <person name="Submissions S."/>
        </authorList>
    </citation>
    <scope>NUCLEOTIDE SEQUENCE [LARGE SCALE GENOMIC DNA]</scope>
    <source>
        <strain evidence="9">CGMCC 1.6992</strain>
    </source>
</reference>
<protein>
    <submittedName>
        <fullName evidence="8">Drug resistance transporter, EmrB/QacA subfamily</fullName>
    </submittedName>
</protein>
<evidence type="ECO:0000256" key="3">
    <source>
        <dbReference type="ARBA" id="ARBA00022692"/>
    </source>
</evidence>
<dbReference type="InterPro" id="IPR011701">
    <property type="entry name" value="MFS"/>
</dbReference>
<dbReference type="STRING" id="482827.SAMN04488243_1494"/>
<dbReference type="PROSITE" id="PS50850">
    <property type="entry name" value="MFS"/>
    <property type="match status" value="1"/>
</dbReference>
<feature type="transmembrane region" description="Helical" evidence="6">
    <location>
        <begin position="326"/>
        <end position="345"/>
    </location>
</feature>
<evidence type="ECO:0000313" key="9">
    <source>
        <dbReference type="Proteomes" id="UP000199446"/>
    </source>
</evidence>
<feature type="transmembrane region" description="Helical" evidence="6">
    <location>
        <begin position="189"/>
        <end position="208"/>
    </location>
</feature>
<evidence type="ECO:0000259" key="7">
    <source>
        <dbReference type="PROSITE" id="PS50850"/>
    </source>
</evidence>